<reference evidence="3" key="2">
    <citation type="journal article" date="2018" name="BMC Genomics">
        <title>Genomic insights into host adaptation between the wheat stripe rust pathogen (Puccinia striiformis f. sp. tritici) and the barley stripe rust pathogen (Puccinia striiformis f. sp. hordei).</title>
        <authorList>
            <person name="Xia C."/>
            <person name="Wang M."/>
            <person name="Yin C."/>
            <person name="Cornejo O.E."/>
            <person name="Hulbert S.H."/>
            <person name="Chen X."/>
        </authorList>
    </citation>
    <scope>NUCLEOTIDE SEQUENCE [LARGE SCALE GENOMIC DNA]</scope>
    <source>
        <strain evidence="3">93TX-2</strain>
    </source>
</reference>
<name>A0A2S4V8E6_9BASI</name>
<organism evidence="2 3">
    <name type="scientific">Puccinia striiformis</name>
    <dbReference type="NCBI Taxonomy" id="27350"/>
    <lineage>
        <taxon>Eukaryota</taxon>
        <taxon>Fungi</taxon>
        <taxon>Dikarya</taxon>
        <taxon>Basidiomycota</taxon>
        <taxon>Pucciniomycotina</taxon>
        <taxon>Pucciniomycetes</taxon>
        <taxon>Pucciniales</taxon>
        <taxon>Pucciniaceae</taxon>
        <taxon>Puccinia</taxon>
    </lineage>
</organism>
<proteinExistence type="predicted"/>
<dbReference type="EMBL" id="PKSM01000166">
    <property type="protein sequence ID" value="POW05801.1"/>
    <property type="molecule type" value="Genomic_DNA"/>
</dbReference>
<reference evidence="3" key="3">
    <citation type="journal article" date="2018" name="Mol. Plant Microbe Interact.">
        <title>Genome sequence resources for the wheat stripe rust pathogen (Puccinia striiformis f. sp. tritici) and the barley stripe rust pathogen (Puccinia striiformis f. sp. hordei).</title>
        <authorList>
            <person name="Xia C."/>
            <person name="Wang M."/>
            <person name="Yin C."/>
            <person name="Cornejo O.E."/>
            <person name="Hulbert S.H."/>
            <person name="Chen X."/>
        </authorList>
    </citation>
    <scope>NUCLEOTIDE SEQUENCE [LARGE SCALE GENOMIC DNA]</scope>
    <source>
        <strain evidence="3">93TX-2</strain>
    </source>
</reference>
<evidence type="ECO:0000313" key="3">
    <source>
        <dbReference type="Proteomes" id="UP000238274"/>
    </source>
</evidence>
<dbReference type="VEuPathDB" id="FungiDB:PSTT_13668"/>
<evidence type="ECO:0000256" key="1">
    <source>
        <dbReference type="SAM" id="MobiDB-lite"/>
    </source>
</evidence>
<feature type="region of interest" description="Disordered" evidence="1">
    <location>
        <begin position="1"/>
        <end position="79"/>
    </location>
</feature>
<gene>
    <name evidence="2" type="ORF">PSHT_10632</name>
</gene>
<protein>
    <submittedName>
        <fullName evidence="2">Uncharacterized protein</fullName>
    </submittedName>
</protein>
<reference evidence="2 3" key="1">
    <citation type="submission" date="2017-12" db="EMBL/GenBank/DDBJ databases">
        <title>Gene loss provides genomic basis for host adaptation in cereal stripe rust fungi.</title>
        <authorList>
            <person name="Xia C."/>
        </authorList>
    </citation>
    <scope>NUCLEOTIDE SEQUENCE [LARGE SCALE GENOMIC DNA]</scope>
    <source>
        <strain evidence="2 3">93TX-2</strain>
    </source>
</reference>
<sequence length="217" mass="23795">MGRVGSDPRGSLSLSNPLRHGAGPGRGSSPWDSPADPPRKQTGRRGLSRVTRGPGRVPGHRNSRLPLAAGKHHLRPSHQDRTHEYYPLHIKGIHITRQNICPIIADACRLFIATLSLVGQFIKHPSTHKTTWIAHTCTIGLAHFIVAKGSIAQVLPTTRLFDVYNDSMMQLSAPFGYLNTASIEDYNQCLFLESCICCFVYASLTTMSSTQADSVLI</sequence>
<keyword evidence="3" id="KW-1185">Reference proteome</keyword>
<dbReference type="AlphaFoldDB" id="A0A2S4V8E6"/>
<dbReference type="VEuPathDB" id="FungiDB:PSHT_10632"/>
<dbReference type="Proteomes" id="UP000238274">
    <property type="component" value="Unassembled WGS sequence"/>
</dbReference>
<comment type="caution">
    <text evidence="2">The sequence shown here is derived from an EMBL/GenBank/DDBJ whole genome shotgun (WGS) entry which is preliminary data.</text>
</comment>
<accession>A0A2S4V8E6</accession>
<evidence type="ECO:0000313" key="2">
    <source>
        <dbReference type="EMBL" id="POW05801.1"/>
    </source>
</evidence>